<reference evidence="2 3" key="1">
    <citation type="submission" date="2019-06" db="EMBL/GenBank/DDBJ databases">
        <title>Amycolatopsis alkalitolerans sp. nov., isolated from Gastrodia elata Blume.</title>
        <authorList>
            <person name="Narsing Rao M.P."/>
            <person name="Li W.J."/>
        </authorList>
    </citation>
    <scope>NUCLEOTIDE SEQUENCE [LARGE SCALE GENOMIC DNA]</scope>
    <source>
        <strain evidence="2 3">SYSUP0005</strain>
    </source>
</reference>
<dbReference type="SUPFAM" id="SSF51182">
    <property type="entry name" value="RmlC-like cupins"/>
    <property type="match status" value="1"/>
</dbReference>
<dbReference type="InterPro" id="IPR014710">
    <property type="entry name" value="RmlC-like_jellyroll"/>
</dbReference>
<feature type="compositionally biased region" description="Acidic residues" evidence="1">
    <location>
        <begin position="281"/>
        <end position="290"/>
    </location>
</feature>
<accession>A0A5C4MBM3</accession>
<protein>
    <recommendedName>
        <fullName evidence="4">Cupin domain-containing protein</fullName>
    </recommendedName>
</protein>
<dbReference type="Proteomes" id="UP000305546">
    <property type="component" value="Unassembled WGS sequence"/>
</dbReference>
<comment type="caution">
    <text evidence="2">The sequence shown here is derived from an EMBL/GenBank/DDBJ whole genome shotgun (WGS) entry which is preliminary data.</text>
</comment>
<feature type="compositionally biased region" description="Basic and acidic residues" evidence="1">
    <location>
        <begin position="226"/>
        <end position="235"/>
    </location>
</feature>
<name>A0A5C4MBM3_9PSEU</name>
<keyword evidence="3" id="KW-1185">Reference proteome</keyword>
<dbReference type="AlphaFoldDB" id="A0A5C4MBM3"/>
<dbReference type="RefSeq" id="WP_139094583.1">
    <property type="nucleotide sequence ID" value="NZ_VDFW01000001.1"/>
</dbReference>
<dbReference type="InterPro" id="IPR011051">
    <property type="entry name" value="RmlC_Cupin_sf"/>
</dbReference>
<feature type="region of interest" description="Disordered" evidence="1">
    <location>
        <begin position="268"/>
        <end position="290"/>
    </location>
</feature>
<dbReference type="Gene3D" id="2.60.120.10">
    <property type="entry name" value="Jelly Rolls"/>
    <property type="match status" value="1"/>
</dbReference>
<evidence type="ECO:0000313" key="2">
    <source>
        <dbReference type="EMBL" id="TNC29512.1"/>
    </source>
</evidence>
<dbReference type="EMBL" id="VDFW01000001">
    <property type="protein sequence ID" value="TNC29512.1"/>
    <property type="molecule type" value="Genomic_DNA"/>
</dbReference>
<organism evidence="2 3">
    <name type="scientific">Amycolatopsis alkalitolerans</name>
    <dbReference type="NCBI Taxonomy" id="2547244"/>
    <lineage>
        <taxon>Bacteria</taxon>
        <taxon>Bacillati</taxon>
        <taxon>Actinomycetota</taxon>
        <taxon>Actinomycetes</taxon>
        <taxon>Pseudonocardiales</taxon>
        <taxon>Pseudonocardiaceae</taxon>
        <taxon>Amycolatopsis</taxon>
    </lineage>
</organism>
<dbReference type="OrthoDB" id="8882910at2"/>
<feature type="region of interest" description="Disordered" evidence="1">
    <location>
        <begin position="226"/>
        <end position="246"/>
    </location>
</feature>
<evidence type="ECO:0000256" key="1">
    <source>
        <dbReference type="SAM" id="MobiDB-lite"/>
    </source>
</evidence>
<proteinExistence type="predicted"/>
<evidence type="ECO:0000313" key="3">
    <source>
        <dbReference type="Proteomes" id="UP000305546"/>
    </source>
</evidence>
<sequence>MYTTDDPRAALGGSGVASGIAAPEYHDFSGSGRRTEITRAQNVVLAYTRPSAGESLGKGEFRFEHVLLLVHHSSAAEVVAGDGKVSLRGQGMIVIPPGISEIVSLGEGDLVRLIQPDEADWASRARNAASYAEPHPRVTPLTPWPAPAEDRLRFYPLADVPEDPKRFGRIFRTRAFMVNFLAPQEGPRDPSKLSPHHHDDFEQISLAVEGEYVHHIRTPWTTDSRAWREDDHERAGSPSVTVIPPPTVHTSAAIAAGRNQLIDIFSPPRKDFSAQPGWVLNEEEYPEDVR</sequence>
<gene>
    <name evidence="2" type="ORF">FG385_00615</name>
</gene>
<evidence type="ECO:0008006" key="4">
    <source>
        <dbReference type="Google" id="ProtNLM"/>
    </source>
</evidence>